<keyword evidence="2" id="KW-0547">Nucleotide-binding</keyword>
<dbReference type="InterPro" id="IPR042197">
    <property type="entry name" value="Apaf_helical"/>
</dbReference>
<gene>
    <name evidence="2" type="ORF">ACFP2T_18755</name>
</gene>
<dbReference type="PANTHER" id="PTHR47691:SF3">
    <property type="entry name" value="HTH-TYPE TRANSCRIPTIONAL REGULATOR RV0890C-RELATED"/>
    <property type="match status" value="1"/>
</dbReference>
<dbReference type="Pfam" id="PF00931">
    <property type="entry name" value="NB-ARC"/>
    <property type="match status" value="1"/>
</dbReference>
<dbReference type="InterPro" id="IPR002182">
    <property type="entry name" value="NB-ARC"/>
</dbReference>
<proteinExistence type="predicted"/>
<dbReference type="Pfam" id="PF13424">
    <property type="entry name" value="TPR_12"/>
    <property type="match status" value="1"/>
</dbReference>
<keyword evidence="3" id="KW-1185">Reference proteome</keyword>
<dbReference type="SMART" id="SM00382">
    <property type="entry name" value="AAA"/>
    <property type="match status" value="1"/>
</dbReference>
<dbReference type="EMBL" id="JBHSPR010000013">
    <property type="protein sequence ID" value="MFC6018236.1"/>
    <property type="molecule type" value="Genomic_DNA"/>
</dbReference>
<reference evidence="3" key="1">
    <citation type="journal article" date="2019" name="Int. J. Syst. Evol. Microbiol.">
        <title>The Global Catalogue of Microorganisms (GCM) 10K type strain sequencing project: providing services to taxonomists for standard genome sequencing and annotation.</title>
        <authorList>
            <consortium name="The Broad Institute Genomics Platform"/>
            <consortium name="The Broad Institute Genome Sequencing Center for Infectious Disease"/>
            <person name="Wu L."/>
            <person name="Ma J."/>
        </authorList>
    </citation>
    <scope>NUCLEOTIDE SEQUENCE [LARGE SCALE GENOMIC DNA]</scope>
    <source>
        <strain evidence="3">ZS-35-S2</strain>
    </source>
</reference>
<dbReference type="InterPro" id="IPR019734">
    <property type="entry name" value="TPR_rpt"/>
</dbReference>
<dbReference type="Gene3D" id="3.40.50.300">
    <property type="entry name" value="P-loop containing nucleotide triphosphate hydrolases"/>
    <property type="match status" value="1"/>
</dbReference>
<dbReference type="RefSeq" id="WP_377423427.1">
    <property type="nucleotide sequence ID" value="NZ_JBHSPR010000013.1"/>
</dbReference>
<sequence length="871" mass="93205">METAGSPASGGPDPLRAESVRAFVAGLGLLKVWAGNPSFERLARLSGIPRSTLADALNERRSRLPALDVVRGFVRACGVVGDGVGGWEDAWRRLQQAATADAAEPGPVATPPATVRPVPAMLPADSSDVVGRDKQVAQLTDLLTPVSGGEGTAPLVVAAVSGRPGVGKTTLAVRVAHRLVDAFPDGQLYVNLHTADAEPVDPALVLGRFLRMLGLEGSAVPAGLEERAELYRSVLAGRRVLVVLDNADSAAQVRPLLPGTPASAVLLTSRSRLHELSGTRRLDLDVLEPDDALELLAAVVGVERVAAEPDAAREIARLCGCLPLAVRIAAARLATRPHHPLARLADRLSDRQRRLNELAVGDLDVRASLALSYHALEASAARALRLLAALDAPEFAAWVAAPLLDIEVDEAEELVDILAEAYLIDATGTDPAGRVRYRLHDLVRLYARERGEVEDEEGQRRAALARAFGAWLAIAESVDDRLPSRECPPIRGDAPRYRLPAGQLAHLLADPLTWIDGERANLVAAVEQACALGLPEYAWNLAGASVNFFDLRGHYDDGHRVCQLALDQSRRTGNRLGEAVMLLGLTMLWNNGREVDQDRCMAAAVRAVELFGQLAEPLGEAKALDAVAYSHFKYGRLDEALRCVERALSIGASGHPDLEVSLWLTRGFVHSNRGDRAESETSYARALDLSRGSGLRIKEALTLRALGSLHLRHADHQQAESCLWRAMTIMTELEHVSAQAAILLTIGQLQAHQRHPDAAATLERALTSCRLIGVAFGQALALSELATLHTAGGRPRSAIDACSEALDLARGLGQPHLRAMILQPLGAAHRALGDRRAAAVAWREARDLRAGLGNAVEVAQLDALLVECDDE</sequence>
<dbReference type="SUPFAM" id="SSF48452">
    <property type="entry name" value="TPR-like"/>
    <property type="match status" value="2"/>
</dbReference>
<evidence type="ECO:0000259" key="1">
    <source>
        <dbReference type="SMART" id="SM00382"/>
    </source>
</evidence>
<dbReference type="PANTHER" id="PTHR47691">
    <property type="entry name" value="REGULATOR-RELATED"/>
    <property type="match status" value="1"/>
</dbReference>
<dbReference type="SUPFAM" id="SSF52540">
    <property type="entry name" value="P-loop containing nucleoside triphosphate hydrolases"/>
    <property type="match status" value="1"/>
</dbReference>
<evidence type="ECO:0000313" key="3">
    <source>
        <dbReference type="Proteomes" id="UP001596203"/>
    </source>
</evidence>
<comment type="caution">
    <text evidence="2">The sequence shown here is derived from an EMBL/GenBank/DDBJ whole genome shotgun (WGS) entry which is preliminary data.</text>
</comment>
<dbReference type="Gene3D" id="1.10.8.430">
    <property type="entry name" value="Helical domain of apoptotic protease-activating factors"/>
    <property type="match status" value="1"/>
</dbReference>
<dbReference type="Gene3D" id="1.25.40.10">
    <property type="entry name" value="Tetratricopeptide repeat domain"/>
    <property type="match status" value="2"/>
</dbReference>
<dbReference type="Proteomes" id="UP001596203">
    <property type="component" value="Unassembled WGS sequence"/>
</dbReference>
<name>A0ABW1K9I5_9ACTN</name>
<organism evidence="2 3">
    <name type="scientific">Plantactinospora solaniradicis</name>
    <dbReference type="NCBI Taxonomy" id="1723736"/>
    <lineage>
        <taxon>Bacteria</taxon>
        <taxon>Bacillati</taxon>
        <taxon>Actinomycetota</taxon>
        <taxon>Actinomycetes</taxon>
        <taxon>Micromonosporales</taxon>
        <taxon>Micromonosporaceae</taxon>
        <taxon>Plantactinospora</taxon>
    </lineage>
</organism>
<dbReference type="InterPro" id="IPR011990">
    <property type="entry name" value="TPR-like_helical_dom_sf"/>
</dbReference>
<protein>
    <submittedName>
        <fullName evidence="2">ATP-binding protein</fullName>
    </submittedName>
</protein>
<dbReference type="PRINTS" id="PR00364">
    <property type="entry name" value="DISEASERSIST"/>
</dbReference>
<keyword evidence="2" id="KW-0067">ATP-binding</keyword>
<feature type="domain" description="AAA+ ATPase" evidence="1">
    <location>
        <begin position="154"/>
        <end position="290"/>
    </location>
</feature>
<dbReference type="SMART" id="SM00028">
    <property type="entry name" value="TPR"/>
    <property type="match status" value="5"/>
</dbReference>
<dbReference type="InterPro" id="IPR027417">
    <property type="entry name" value="P-loop_NTPase"/>
</dbReference>
<dbReference type="InterPro" id="IPR003593">
    <property type="entry name" value="AAA+_ATPase"/>
</dbReference>
<evidence type="ECO:0000313" key="2">
    <source>
        <dbReference type="EMBL" id="MFC6018236.1"/>
    </source>
</evidence>
<accession>A0ABW1K9I5</accession>
<dbReference type="GO" id="GO:0005524">
    <property type="term" value="F:ATP binding"/>
    <property type="evidence" value="ECO:0007669"/>
    <property type="project" value="UniProtKB-KW"/>
</dbReference>